<name>A0A8J8NSJ5_HALGN</name>
<reference evidence="2" key="1">
    <citation type="submission" date="2019-06" db="EMBL/GenBank/DDBJ databases">
        <authorList>
            <person name="Zheng W."/>
        </authorList>
    </citation>
    <scope>NUCLEOTIDE SEQUENCE</scope>
    <source>
        <strain evidence="2">QDHG01</strain>
    </source>
</reference>
<keyword evidence="1" id="KW-1133">Transmembrane helix</keyword>
<evidence type="ECO:0000313" key="3">
    <source>
        <dbReference type="Proteomes" id="UP000785679"/>
    </source>
</evidence>
<comment type="caution">
    <text evidence="2">The sequence shown here is derived from an EMBL/GenBank/DDBJ whole genome shotgun (WGS) entry which is preliminary data.</text>
</comment>
<dbReference type="Proteomes" id="UP000785679">
    <property type="component" value="Unassembled WGS sequence"/>
</dbReference>
<evidence type="ECO:0000313" key="2">
    <source>
        <dbReference type="EMBL" id="TNV81172.1"/>
    </source>
</evidence>
<protein>
    <submittedName>
        <fullName evidence="2">Uncharacterized protein</fullName>
    </submittedName>
</protein>
<feature type="transmembrane region" description="Helical" evidence="1">
    <location>
        <begin position="12"/>
        <end position="34"/>
    </location>
</feature>
<proteinExistence type="predicted"/>
<dbReference type="AlphaFoldDB" id="A0A8J8NSJ5"/>
<keyword evidence="1" id="KW-0812">Transmembrane</keyword>
<keyword evidence="1" id="KW-0472">Membrane</keyword>
<accession>A0A8J8NSJ5</accession>
<dbReference type="EMBL" id="RRYP01006478">
    <property type="protein sequence ID" value="TNV81172.1"/>
    <property type="molecule type" value="Genomic_DNA"/>
</dbReference>
<sequence>MYWLIYLLVQSTLKYLITYILASTPILCQFIVPAKLNAMIFEMMHNRLSLSHCVDMVYKNDVSSFFNILSLASTFQWVSLTKSHYE</sequence>
<organism evidence="2 3">
    <name type="scientific">Halteria grandinella</name>
    <dbReference type="NCBI Taxonomy" id="5974"/>
    <lineage>
        <taxon>Eukaryota</taxon>
        <taxon>Sar</taxon>
        <taxon>Alveolata</taxon>
        <taxon>Ciliophora</taxon>
        <taxon>Intramacronucleata</taxon>
        <taxon>Spirotrichea</taxon>
        <taxon>Stichotrichia</taxon>
        <taxon>Sporadotrichida</taxon>
        <taxon>Halteriidae</taxon>
        <taxon>Halteria</taxon>
    </lineage>
</organism>
<evidence type="ECO:0000256" key="1">
    <source>
        <dbReference type="SAM" id="Phobius"/>
    </source>
</evidence>
<keyword evidence="3" id="KW-1185">Reference proteome</keyword>
<gene>
    <name evidence="2" type="ORF">FGO68_gene983</name>
</gene>